<keyword evidence="3" id="KW-0238">DNA-binding</keyword>
<evidence type="ECO:0000256" key="3">
    <source>
        <dbReference type="ARBA" id="ARBA00023125"/>
    </source>
</evidence>
<gene>
    <name evidence="6" type="ORF">S100892_02188</name>
</gene>
<evidence type="ECO:0000256" key="4">
    <source>
        <dbReference type="ARBA" id="ARBA00023163"/>
    </source>
</evidence>
<dbReference type="InterPro" id="IPR000847">
    <property type="entry name" value="LysR_HTH_N"/>
</dbReference>
<dbReference type="Gene3D" id="1.10.10.10">
    <property type="entry name" value="Winged helix-like DNA-binding domain superfamily/Winged helix DNA-binding domain"/>
    <property type="match status" value="1"/>
</dbReference>
<dbReference type="InterPro" id="IPR050950">
    <property type="entry name" value="HTH-type_LysR_regulators"/>
</dbReference>
<evidence type="ECO:0000313" key="7">
    <source>
        <dbReference type="Proteomes" id="UP000196118"/>
    </source>
</evidence>
<dbReference type="PRINTS" id="PR00039">
    <property type="entry name" value="HTHLYSR"/>
</dbReference>
<dbReference type="Proteomes" id="UP000196118">
    <property type="component" value="Chromosome"/>
</dbReference>
<dbReference type="GO" id="GO:0003700">
    <property type="term" value="F:DNA-binding transcription factor activity"/>
    <property type="evidence" value="ECO:0007669"/>
    <property type="project" value="InterPro"/>
</dbReference>
<dbReference type="InterPro" id="IPR036388">
    <property type="entry name" value="WH-like_DNA-bd_sf"/>
</dbReference>
<dbReference type="EMBL" id="CP021474">
    <property type="protein sequence ID" value="ARW20723.1"/>
    <property type="molecule type" value="Genomic_DNA"/>
</dbReference>
<dbReference type="Pfam" id="PF03466">
    <property type="entry name" value="LysR_substrate"/>
    <property type="match status" value="1"/>
</dbReference>
<comment type="similarity">
    <text evidence="1">Belongs to the LysR transcriptional regulatory family.</text>
</comment>
<evidence type="ECO:0000256" key="2">
    <source>
        <dbReference type="ARBA" id="ARBA00023015"/>
    </source>
</evidence>
<evidence type="ECO:0000259" key="5">
    <source>
        <dbReference type="PROSITE" id="PS50931"/>
    </source>
</evidence>
<dbReference type="GO" id="GO:0003677">
    <property type="term" value="F:DNA binding"/>
    <property type="evidence" value="ECO:0007669"/>
    <property type="project" value="UniProtKB-KW"/>
</dbReference>
<dbReference type="InterPro" id="IPR036390">
    <property type="entry name" value="WH_DNA-bd_sf"/>
</dbReference>
<dbReference type="CDD" id="cd05466">
    <property type="entry name" value="PBP2_LTTR_substrate"/>
    <property type="match status" value="1"/>
</dbReference>
<dbReference type="PROSITE" id="PS50931">
    <property type="entry name" value="HTH_LYSR"/>
    <property type="match status" value="1"/>
</dbReference>
<evidence type="ECO:0000313" key="6">
    <source>
        <dbReference type="EMBL" id="ARW20723.1"/>
    </source>
</evidence>
<dbReference type="PANTHER" id="PTHR30419">
    <property type="entry name" value="HTH-TYPE TRANSCRIPTIONAL REGULATOR YBHD"/>
    <property type="match status" value="1"/>
</dbReference>
<reference evidence="6 7" key="1">
    <citation type="submission" date="2017-05" db="EMBL/GenBank/DDBJ databases">
        <title>Genome sequence of Pediococcus pentosaceus strain SRCM100892.</title>
        <authorList>
            <person name="Cho S.H."/>
        </authorList>
    </citation>
    <scope>NUCLEOTIDE SEQUENCE [LARGE SCALE GENOMIC DNA]</scope>
    <source>
        <strain evidence="6 7">SRCM100892</strain>
    </source>
</reference>
<dbReference type="SUPFAM" id="SSF46785">
    <property type="entry name" value="Winged helix' DNA-binding domain"/>
    <property type="match status" value="1"/>
</dbReference>
<dbReference type="InterPro" id="IPR005119">
    <property type="entry name" value="LysR_subst-bd"/>
</dbReference>
<dbReference type="GO" id="GO:0005829">
    <property type="term" value="C:cytosol"/>
    <property type="evidence" value="ECO:0007669"/>
    <property type="project" value="TreeGrafter"/>
</dbReference>
<proteinExistence type="inferred from homology"/>
<evidence type="ECO:0000256" key="1">
    <source>
        <dbReference type="ARBA" id="ARBA00009437"/>
    </source>
</evidence>
<dbReference type="SUPFAM" id="SSF53850">
    <property type="entry name" value="Periplasmic binding protein-like II"/>
    <property type="match status" value="1"/>
</dbReference>
<dbReference type="Pfam" id="PF00126">
    <property type="entry name" value="HTH_1"/>
    <property type="match status" value="1"/>
</dbReference>
<name>A0A1Y0VVL7_PEDPE</name>
<dbReference type="PANTHER" id="PTHR30419:SF8">
    <property type="entry name" value="NITROGEN ASSIMILATION TRANSCRIPTIONAL ACTIVATOR-RELATED"/>
    <property type="match status" value="1"/>
</dbReference>
<feature type="domain" description="HTH lysR-type" evidence="5">
    <location>
        <begin position="1"/>
        <end position="58"/>
    </location>
</feature>
<dbReference type="Gene3D" id="3.40.190.290">
    <property type="match status" value="1"/>
</dbReference>
<sequence>MDIRVLRYFVVIAQEQNISRAATLLNVSQPALSRQIADLEDELGTKLFTRAHRHIQLTQEGHYLLERALQIIGLVDKTTYNLQKQDVVSGTLDIGAGESVGIMPVMEAAQQIMRQYPDVRVNLRSADAEPILADLDAGILEFGIIMGNRPLNNYNTLVLPAKNHWCAIMRADEPLAQQKEIRPIDLVGRPLITSRQAYKHGLFQKWSNTLYDQLNFVGTFNLAFNGSLLVKTGAAIALLYDQLVDVSPASGLIARPLNPDMSEANTLIWSKNRNLPNLNRLFLDTLQKNLAQQGGSDA</sequence>
<keyword evidence="4" id="KW-0804">Transcription</keyword>
<dbReference type="RefSeq" id="WP_061812247.1">
    <property type="nucleotide sequence ID" value="NZ_CP085178.1"/>
</dbReference>
<keyword evidence="2" id="KW-0805">Transcription regulation</keyword>
<dbReference type="AlphaFoldDB" id="A0A1Y0VVL7"/>
<accession>A0A1Y0VVL7</accession>
<organism evidence="6 7">
    <name type="scientific">Pediococcus pentosaceus</name>
    <dbReference type="NCBI Taxonomy" id="1255"/>
    <lineage>
        <taxon>Bacteria</taxon>
        <taxon>Bacillati</taxon>
        <taxon>Bacillota</taxon>
        <taxon>Bacilli</taxon>
        <taxon>Lactobacillales</taxon>
        <taxon>Lactobacillaceae</taxon>
        <taxon>Pediococcus</taxon>
    </lineage>
</organism>
<dbReference type="FunFam" id="1.10.10.10:FF:000001">
    <property type="entry name" value="LysR family transcriptional regulator"/>
    <property type="match status" value="1"/>
</dbReference>
<protein>
    <submittedName>
        <fullName evidence="6">HTH-type transcriptional regulator XapR</fullName>
    </submittedName>
</protein>